<feature type="transmembrane region" description="Helical" evidence="10">
    <location>
        <begin position="197"/>
        <end position="218"/>
    </location>
</feature>
<evidence type="ECO:0000256" key="4">
    <source>
        <dbReference type="ARBA" id="ARBA00022448"/>
    </source>
</evidence>
<dbReference type="RefSeq" id="WP_131914083.1">
    <property type="nucleotide sequence ID" value="NZ_OU594967.1"/>
</dbReference>
<dbReference type="InterPro" id="IPR035906">
    <property type="entry name" value="MetI-like_sf"/>
</dbReference>
<evidence type="ECO:0000313" key="13">
    <source>
        <dbReference type="Proteomes" id="UP000295565"/>
    </source>
</evidence>
<comment type="caution">
    <text evidence="12">The sequence shown here is derived from an EMBL/GenBank/DDBJ whole genome shotgun (WGS) entry which is preliminary data.</text>
</comment>
<keyword evidence="13" id="KW-1185">Reference proteome</keyword>
<dbReference type="EMBL" id="SMGD01000017">
    <property type="protein sequence ID" value="TCK46756.1"/>
    <property type="molecule type" value="Genomic_DNA"/>
</dbReference>
<sequence>MGYLVHFQVLMPYIPQLLIGLNQTIQLTILAIISGGIISILILSLRVSRFLPLRIIAVTFIEVIRNIPFIVQMLLLEYLYIYYANMLNPLNLPTYNTEFIAGLMAMVLNFSAYSAESIYRSIPVYNKKVGKFQILGEPYKISMFWNFLIPVALKHNYSKLVRQCVIVMLSSSLLSVIGVHELTYQAKYIDYQTLNPVLPYLAAALIYLILAWLLQFLLGRLGKRLFQEENHV</sequence>
<evidence type="ECO:0000256" key="9">
    <source>
        <dbReference type="ARBA" id="ARBA00023136"/>
    </source>
</evidence>
<evidence type="ECO:0000313" key="12">
    <source>
        <dbReference type="EMBL" id="TCK46756.1"/>
    </source>
</evidence>
<dbReference type="PANTHER" id="PTHR30614">
    <property type="entry name" value="MEMBRANE COMPONENT OF AMINO ACID ABC TRANSPORTER"/>
    <property type="match status" value="1"/>
</dbReference>
<dbReference type="OrthoDB" id="6580405at2"/>
<evidence type="ECO:0000256" key="5">
    <source>
        <dbReference type="ARBA" id="ARBA00022475"/>
    </source>
</evidence>
<comment type="similarity">
    <text evidence="3">Belongs to the binding-protein-dependent transport system permease family. HisMQ subfamily.</text>
</comment>
<dbReference type="Gene3D" id="1.10.3720.10">
    <property type="entry name" value="MetI-like"/>
    <property type="match status" value="1"/>
</dbReference>
<dbReference type="PROSITE" id="PS50928">
    <property type="entry name" value="ABC_TM1"/>
    <property type="match status" value="1"/>
</dbReference>
<keyword evidence="5" id="KW-1003">Cell membrane</keyword>
<evidence type="ECO:0000256" key="3">
    <source>
        <dbReference type="ARBA" id="ARBA00010072"/>
    </source>
</evidence>
<feature type="transmembrane region" description="Helical" evidence="10">
    <location>
        <begin position="20"/>
        <end position="43"/>
    </location>
</feature>
<keyword evidence="6 10" id="KW-0812">Transmembrane</keyword>
<name>A0A4R1J8B1_9GAMM</name>
<dbReference type="SUPFAM" id="SSF161098">
    <property type="entry name" value="MetI-like"/>
    <property type="match status" value="1"/>
</dbReference>
<keyword evidence="9 10" id="KW-0472">Membrane</keyword>
<feature type="domain" description="ABC transmembrane type-1" evidence="11">
    <location>
        <begin position="21"/>
        <end position="218"/>
    </location>
</feature>
<evidence type="ECO:0000256" key="8">
    <source>
        <dbReference type="ARBA" id="ARBA00022989"/>
    </source>
</evidence>
<keyword evidence="7" id="KW-0029">Amino-acid transport</keyword>
<dbReference type="Proteomes" id="UP000295565">
    <property type="component" value="Unassembled WGS sequence"/>
</dbReference>
<keyword evidence="4" id="KW-0813">Transport</keyword>
<dbReference type="GO" id="GO:0006865">
    <property type="term" value="P:amino acid transport"/>
    <property type="evidence" value="ECO:0007669"/>
    <property type="project" value="UniProtKB-KW"/>
</dbReference>
<evidence type="ECO:0000256" key="2">
    <source>
        <dbReference type="ARBA" id="ARBA00004429"/>
    </source>
</evidence>
<feature type="transmembrane region" description="Helical" evidence="10">
    <location>
        <begin position="99"/>
        <end position="119"/>
    </location>
</feature>
<evidence type="ECO:0000256" key="6">
    <source>
        <dbReference type="ARBA" id="ARBA00022692"/>
    </source>
</evidence>
<evidence type="ECO:0000259" key="11">
    <source>
        <dbReference type="PROSITE" id="PS50928"/>
    </source>
</evidence>
<dbReference type="GO" id="GO:0043190">
    <property type="term" value="C:ATP-binding cassette (ABC) transporter complex"/>
    <property type="evidence" value="ECO:0007669"/>
    <property type="project" value="InterPro"/>
</dbReference>
<dbReference type="InterPro" id="IPR010065">
    <property type="entry name" value="AA_ABC_transptr_permease_3TM"/>
</dbReference>
<feature type="transmembrane region" description="Helical" evidence="10">
    <location>
        <begin position="55"/>
        <end position="79"/>
    </location>
</feature>
<comment type="subcellular location">
    <subcellularLocation>
        <location evidence="2">Cell inner membrane</location>
        <topology evidence="2">Multi-pass membrane protein</topology>
    </subcellularLocation>
</comment>
<evidence type="ECO:0000256" key="10">
    <source>
        <dbReference type="SAM" id="Phobius"/>
    </source>
</evidence>
<protein>
    <submittedName>
        <fullName evidence="12">Polar amino acid transport system permease protein</fullName>
    </submittedName>
</protein>
<accession>A0A4R1J8B1</accession>
<dbReference type="InterPro" id="IPR000515">
    <property type="entry name" value="MetI-like"/>
</dbReference>
<keyword evidence="8 10" id="KW-1133">Transmembrane helix</keyword>
<evidence type="ECO:0000256" key="1">
    <source>
        <dbReference type="ARBA" id="ARBA00003159"/>
    </source>
</evidence>
<comment type="function">
    <text evidence="1">Part of the binding-protein-dependent transport system for glutamine; probably responsible for the translocation of the substrate across the membrane.</text>
</comment>
<reference evidence="12 13" key="1">
    <citation type="submission" date="2019-03" db="EMBL/GenBank/DDBJ databases">
        <title>Genomic Encyclopedia of Type Strains, Phase IV (KMG-IV): sequencing the most valuable type-strain genomes for metagenomic binning, comparative biology and taxonomic classification.</title>
        <authorList>
            <person name="Goeker M."/>
        </authorList>
    </citation>
    <scope>NUCLEOTIDE SEQUENCE [LARGE SCALE GENOMIC DNA]</scope>
    <source>
        <strain evidence="12 13">DSM 18577</strain>
    </source>
</reference>
<dbReference type="InterPro" id="IPR043429">
    <property type="entry name" value="ArtM/GltK/GlnP/TcyL/YhdX-like"/>
</dbReference>
<dbReference type="PANTHER" id="PTHR30614:SF20">
    <property type="entry name" value="GLUTAMINE TRANSPORT SYSTEM PERMEASE PROTEIN GLNP"/>
    <property type="match status" value="1"/>
</dbReference>
<feature type="transmembrane region" description="Helical" evidence="10">
    <location>
        <begin position="160"/>
        <end position="177"/>
    </location>
</feature>
<organism evidence="12 13">
    <name type="scientific">Celerinatantimonas diazotrophica</name>
    <dbReference type="NCBI Taxonomy" id="412034"/>
    <lineage>
        <taxon>Bacteria</taxon>
        <taxon>Pseudomonadati</taxon>
        <taxon>Pseudomonadota</taxon>
        <taxon>Gammaproteobacteria</taxon>
        <taxon>Celerinatantimonadaceae</taxon>
        <taxon>Celerinatantimonas</taxon>
    </lineage>
</organism>
<evidence type="ECO:0000256" key="7">
    <source>
        <dbReference type="ARBA" id="ARBA00022970"/>
    </source>
</evidence>
<proteinExistence type="inferred from homology"/>
<gene>
    <name evidence="12" type="ORF">EV690_3344</name>
</gene>
<dbReference type="GO" id="GO:0022857">
    <property type="term" value="F:transmembrane transporter activity"/>
    <property type="evidence" value="ECO:0007669"/>
    <property type="project" value="InterPro"/>
</dbReference>
<dbReference type="AlphaFoldDB" id="A0A4R1J8B1"/>
<dbReference type="NCBIfam" id="TIGR01726">
    <property type="entry name" value="HEQRo_perm_3TM"/>
    <property type="match status" value="1"/>
</dbReference>